<dbReference type="InterPro" id="IPR015797">
    <property type="entry name" value="NUDIX_hydrolase-like_dom_sf"/>
</dbReference>
<dbReference type="InterPro" id="IPR000086">
    <property type="entry name" value="NUDIX_hydrolase_dom"/>
</dbReference>
<evidence type="ECO:0000256" key="1">
    <source>
        <dbReference type="ARBA" id="ARBA00001946"/>
    </source>
</evidence>
<dbReference type="PROSITE" id="PS51462">
    <property type="entry name" value="NUDIX"/>
    <property type="match status" value="1"/>
</dbReference>
<dbReference type="Gene3D" id="3.90.79.10">
    <property type="entry name" value="Nucleoside Triphosphate Pyrophosphohydrolase"/>
    <property type="match status" value="1"/>
</dbReference>
<comment type="cofactor">
    <cofactor evidence="1">
        <name>Mg(2+)</name>
        <dbReference type="ChEBI" id="CHEBI:18420"/>
    </cofactor>
</comment>
<keyword evidence="6" id="KW-1185">Reference proteome</keyword>
<evidence type="ECO:0000313" key="5">
    <source>
        <dbReference type="EMBL" id="MBP2244237.1"/>
    </source>
</evidence>
<dbReference type="InterPro" id="IPR020084">
    <property type="entry name" value="NUDIX_hydrolase_CS"/>
</dbReference>
<dbReference type="Proteomes" id="UP000810207">
    <property type="component" value="Unassembled WGS sequence"/>
</dbReference>
<accession>A0ABS4RMW3</accession>
<dbReference type="PROSITE" id="PS00893">
    <property type="entry name" value="NUDIX_BOX"/>
    <property type="match status" value="1"/>
</dbReference>
<evidence type="ECO:0000256" key="3">
    <source>
        <dbReference type="RuleBase" id="RU003476"/>
    </source>
</evidence>
<dbReference type="PANTHER" id="PTHR43046">
    <property type="entry name" value="GDP-MANNOSE MANNOSYL HYDROLASE"/>
    <property type="match status" value="1"/>
</dbReference>
<comment type="similarity">
    <text evidence="3">Belongs to the Nudix hydrolase family.</text>
</comment>
<feature type="domain" description="Nudix hydrolase" evidence="4">
    <location>
        <begin position="19"/>
        <end position="151"/>
    </location>
</feature>
<comment type="caution">
    <text evidence="5">The sequence shown here is derived from an EMBL/GenBank/DDBJ whole genome shotgun (WGS) entry which is preliminary data.</text>
</comment>
<sequence>MGMSDYYKNLRDKIGNELIFMPGVAGIMRNEQGEILFGRKHNESTWGLIAGAIELGETPAQAMVREALEETGLVVEPEKIIGVYGGEARRFTYSNGHQVEYLTIVFECEIRSGQLTPDNEEMKDLQFFPEDQLPPMANQYPDYIFSSNQEERAILKDNPTHCAIGI</sequence>
<gene>
    <name evidence="5" type="ORF">J2Z28_000847</name>
</gene>
<evidence type="ECO:0000313" key="6">
    <source>
        <dbReference type="Proteomes" id="UP000810207"/>
    </source>
</evidence>
<dbReference type="SUPFAM" id="SSF55811">
    <property type="entry name" value="Nudix"/>
    <property type="match status" value="1"/>
</dbReference>
<protein>
    <submittedName>
        <fullName evidence="5">8-oxo-dGTP pyrophosphatase MutT (NUDIX family)</fullName>
    </submittedName>
</protein>
<dbReference type="Pfam" id="PF00293">
    <property type="entry name" value="NUDIX"/>
    <property type="match status" value="1"/>
</dbReference>
<keyword evidence="2 3" id="KW-0378">Hydrolase</keyword>
<name>A0ABS4RMW3_PAEXY</name>
<dbReference type="PANTHER" id="PTHR43046:SF2">
    <property type="entry name" value="8-OXO-DGTP DIPHOSPHATASE-RELATED"/>
    <property type="match status" value="1"/>
</dbReference>
<dbReference type="PRINTS" id="PR00502">
    <property type="entry name" value="NUDIXFAMILY"/>
</dbReference>
<organism evidence="5 6">
    <name type="scientific">Paenibacillus xylanexedens</name>
    <dbReference type="NCBI Taxonomy" id="528191"/>
    <lineage>
        <taxon>Bacteria</taxon>
        <taxon>Bacillati</taxon>
        <taxon>Bacillota</taxon>
        <taxon>Bacilli</taxon>
        <taxon>Bacillales</taxon>
        <taxon>Paenibacillaceae</taxon>
        <taxon>Paenibacillus</taxon>
    </lineage>
</organism>
<dbReference type="InterPro" id="IPR020476">
    <property type="entry name" value="Nudix_hydrolase"/>
</dbReference>
<dbReference type="RefSeq" id="WP_211081278.1">
    <property type="nucleotide sequence ID" value="NZ_CBCSLC010000001.1"/>
</dbReference>
<evidence type="ECO:0000256" key="2">
    <source>
        <dbReference type="ARBA" id="ARBA00022801"/>
    </source>
</evidence>
<evidence type="ECO:0000259" key="4">
    <source>
        <dbReference type="PROSITE" id="PS51462"/>
    </source>
</evidence>
<dbReference type="EMBL" id="JAGIKV010000002">
    <property type="protein sequence ID" value="MBP2244237.1"/>
    <property type="molecule type" value="Genomic_DNA"/>
</dbReference>
<reference evidence="5 6" key="1">
    <citation type="submission" date="2021-03" db="EMBL/GenBank/DDBJ databases">
        <title>Genomic Encyclopedia of Type Strains, Phase IV (KMG-IV): sequencing the most valuable type-strain genomes for metagenomic binning, comparative biology and taxonomic classification.</title>
        <authorList>
            <person name="Goeker M."/>
        </authorList>
    </citation>
    <scope>NUCLEOTIDE SEQUENCE [LARGE SCALE GENOMIC DNA]</scope>
    <source>
        <strain evidence="5 6">DSM 21292</strain>
    </source>
</reference>
<proteinExistence type="inferred from homology"/>